<gene>
    <name evidence="9" type="ORF">SAMN05216199_2844</name>
</gene>
<evidence type="ECO:0000256" key="4">
    <source>
        <dbReference type="ARBA" id="ARBA00022695"/>
    </source>
</evidence>
<evidence type="ECO:0000259" key="8">
    <source>
        <dbReference type="SMART" id="SM00382"/>
    </source>
</evidence>
<organism evidence="9 10">
    <name type="scientific">Pedococcus cremeus</name>
    <dbReference type="NCBI Taxonomy" id="587636"/>
    <lineage>
        <taxon>Bacteria</taxon>
        <taxon>Bacillati</taxon>
        <taxon>Actinomycetota</taxon>
        <taxon>Actinomycetes</taxon>
        <taxon>Micrococcales</taxon>
        <taxon>Intrasporangiaceae</taxon>
        <taxon>Pedococcus</taxon>
    </lineage>
</organism>
<evidence type="ECO:0000256" key="7">
    <source>
        <dbReference type="ARBA" id="ARBA00049244"/>
    </source>
</evidence>
<protein>
    <recommendedName>
        <fullName evidence="2">DNA polymerase III subunit delta'</fullName>
        <ecNumber evidence="1">2.7.7.7</ecNumber>
    </recommendedName>
</protein>
<dbReference type="GO" id="GO:0003677">
    <property type="term" value="F:DNA binding"/>
    <property type="evidence" value="ECO:0007669"/>
    <property type="project" value="InterPro"/>
</dbReference>
<dbReference type="InterPro" id="IPR015199">
    <property type="entry name" value="DNA_pol_III_delta_C"/>
</dbReference>
<evidence type="ECO:0000256" key="6">
    <source>
        <dbReference type="ARBA" id="ARBA00022932"/>
    </source>
</evidence>
<name>A0A1H9WE40_9MICO</name>
<dbReference type="Gene3D" id="3.40.50.300">
    <property type="entry name" value="P-loop containing nucleotide triphosphate hydrolases"/>
    <property type="match status" value="1"/>
</dbReference>
<keyword evidence="10" id="KW-1185">Reference proteome</keyword>
<evidence type="ECO:0000256" key="2">
    <source>
        <dbReference type="ARBA" id="ARBA00014363"/>
    </source>
</evidence>
<dbReference type="EMBL" id="FOHB01000005">
    <property type="protein sequence ID" value="SES32206.1"/>
    <property type="molecule type" value="Genomic_DNA"/>
</dbReference>
<keyword evidence="5" id="KW-0235">DNA replication</keyword>
<dbReference type="GO" id="GO:0006261">
    <property type="term" value="P:DNA-templated DNA replication"/>
    <property type="evidence" value="ECO:0007669"/>
    <property type="project" value="TreeGrafter"/>
</dbReference>
<dbReference type="InterPro" id="IPR050238">
    <property type="entry name" value="DNA_Rep/Repair_Clamp_Loader"/>
</dbReference>
<sequence>MTVWRDVIGQDTAVATLHRAANDPDSMTHAWLLTGPPGSGRSVAARAFAAALQCPNGGCGECRECRTAIDGSHADVDVIATEGLSIKVALVRDLVQLAALRPSVGRWRIIIIEDADRLTAFSDAPANALLKALEEPTPRTVWILCAPSVEDVIITLRSRSRHVRLRTPPAEAVAELLQRRDGVDAPMALYAARAAQSHVGLARRLARDEGARIRRREVISLAGKIRGVGHAIDAASDLAKIAEDESGAASTERDAAERQRLMEVLGADPTARTQPPHIRSQLAALEKDQKARATRYARDVLDRSLLDLLSIYRDALVLHTGAPIDLVNQDAMAAVQQLAQAMSPEELLHAIDAIGTARERIGLNVNPLLALEAMALSLRLPS</sequence>
<dbReference type="AlphaFoldDB" id="A0A1H9WE40"/>
<keyword evidence="3" id="KW-0808">Transferase</keyword>
<evidence type="ECO:0000256" key="5">
    <source>
        <dbReference type="ARBA" id="ARBA00022705"/>
    </source>
</evidence>
<dbReference type="STRING" id="587636.SAMN05216199_2844"/>
<dbReference type="GO" id="GO:0009360">
    <property type="term" value="C:DNA polymerase III complex"/>
    <property type="evidence" value="ECO:0007669"/>
    <property type="project" value="InterPro"/>
</dbReference>
<keyword evidence="4" id="KW-0548">Nucleotidyltransferase</keyword>
<dbReference type="Pfam" id="PF13177">
    <property type="entry name" value="DNA_pol3_delta2"/>
    <property type="match status" value="1"/>
</dbReference>
<dbReference type="InterPro" id="IPR027417">
    <property type="entry name" value="P-loop_NTPase"/>
</dbReference>
<dbReference type="EC" id="2.7.7.7" evidence="1"/>
<evidence type="ECO:0000256" key="1">
    <source>
        <dbReference type="ARBA" id="ARBA00012417"/>
    </source>
</evidence>
<dbReference type="GO" id="GO:0003887">
    <property type="term" value="F:DNA-directed DNA polymerase activity"/>
    <property type="evidence" value="ECO:0007669"/>
    <property type="project" value="UniProtKB-KW"/>
</dbReference>
<proteinExistence type="predicted"/>
<dbReference type="PANTHER" id="PTHR11669">
    <property type="entry name" value="REPLICATION FACTOR C / DNA POLYMERASE III GAMMA-TAU SUBUNIT"/>
    <property type="match status" value="1"/>
</dbReference>
<evidence type="ECO:0000313" key="9">
    <source>
        <dbReference type="EMBL" id="SES32206.1"/>
    </source>
</evidence>
<dbReference type="PANTHER" id="PTHR11669:SF8">
    <property type="entry name" value="DNA POLYMERASE III SUBUNIT DELTA"/>
    <property type="match status" value="1"/>
</dbReference>
<dbReference type="OrthoDB" id="9809531at2"/>
<keyword evidence="6" id="KW-0239">DNA-directed DNA polymerase</keyword>
<dbReference type="InterPro" id="IPR003593">
    <property type="entry name" value="AAA+_ATPase"/>
</dbReference>
<comment type="catalytic activity">
    <reaction evidence="7">
        <text>DNA(n) + a 2'-deoxyribonucleoside 5'-triphosphate = DNA(n+1) + diphosphate</text>
        <dbReference type="Rhea" id="RHEA:22508"/>
        <dbReference type="Rhea" id="RHEA-COMP:17339"/>
        <dbReference type="Rhea" id="RHEA-COMP:17340"/>
        <dbReference type="ChEBI" id="CHEBI:33019"/>
        <dbReference type="ChEBI" id="CHEBI:61560"/>
        <dbReference type="ChEBI" id="CHEBI:173112"/>
        <dbReference type="EC" id="2.7.7.7"/>
    </reaction>
</comment>
<dbReference type="RefSeq" id="WP_091759287.1">
    <property type="nucleotide sequence ID" value="NZ_FOHB01000005.1"/>
</dbReference>
<accession>A0A1H9WE40</accession>
<evidence type="ECO:0000256" key="3">
    <source>
        <dbReference type="ARBA" id="ARBA00022679"/>
    </source>
</evidence>
<reference evidence="10" key="1">
    <citation type="submission" date="2016-10" db="EMBL/GenBank/DDBJ databases">
        <authorList>
            <person name="Varghese N."/>
            <person name="Submissions S."/>
        </authorList>
    </citation>
    <scope>NUCLEOTIDE SEQUENCE [LARGE SCALE GENOMIC DNA]</scope>
    <source>
        <strain evidence="10">CGMCC 1.6963</strain>
    </source>
</reference>
<feature type="domain" description="AAA+ ATPase" evidence="8">
    <location>
        <begin position="27"/>
        <end position="169"/>
    </location>
</feature>
<dbReference type="SMART" id="SM00382">
    <property type="entry name" value="AAA"/>
    <property type="match status" value="1"/>
</dbReference>
<dbReference type="Proteomes" id="UP000199019">
    <property type="component" value="Unassembled WGS sequence"/>
</dbReference>
<dbReference type="SUPFAM" id="SSF52540">
    <property type="entry name" value="P-loop containing nucleoside triphosphate hydrolases"/>
    <property type="match status" value="1"/>
</dbReference>
<dbReference type="Pfam" id="PF09115">
    <property type="entry name" value="DNApol3-delta_C"/>
    <property type="match status" value="1"/>
</dbReference>
<dbReference type="NCBIfam" id="NF005926">
    <property type="entry name" value="PRK07940.1"/>
    <property type="match status" value="1"/>
</dbReference>
<evidence type="ECO:0000313" key="10">
    <source>
        <dbReference type="Proteomes" id="UP000199019"/>
    </source>
</evidence>